<proteinExistence type="predicted"/>
<dbReference type="Proteomes" id="UP001642483">
    <property type="component" value="Unassembled WGS sequence"/>
</dbReference>
<sequence>MSDVTRCVMLGFCTVLSSLGSTFVLYGEDYDCANIYNGIYIYQSPTKTLAYGVVPRFILILRFDSNDN</sequence>
<gene>
    <name evidence="2" type="ORF">CVLEPA_LOCUS28663</name>
</gene>
<evidence type="ECO:0000256" key="1">
    <source>
        <dbReference type="SAM" id="SignalP"/>
    </source>
</evidence>
<keyword evidence="3" id="KW-1185">Reference proteome</keyword>
<comment type="caution">
    <text evidence="2">The sequence shown here is derived from an EMBL/GenBank/DDBJ whole genome shotgun (WGS) entry which is preliminary data.</text>
</comment>
<protein>
    <submittedName>
        <fullName evidence="2">Uncharacterized protein</fullName>
    </submittedName>
</protein>
<evidence type="ECO:0000313" key="3">
    <source>
        <dbReference type="Proteomes" id="UP001642483"/>
    </source>
</evidence>
<feature type="chain" id="PRO_5046612573" evidence="1">
    <location>
        <begin position="21"/>
        <end position="68"/>
    </location>
</feature>
<organism evidence="2 3">
    <name type="scientific">Clavelina lepadiformis</name>
    <name type="common">Light-bulb sea squirt</name>
    <name type="synonym">Ascidia lepadiformis</name>
    <dbReference type="NCBI Taxonomy" id="159417"/>
    <lineage>
        <taxon>Eukaryota</taxon>
        <taxon>Metazoa</taxon>
        <taxon>Chordata</taxon>
        <taxon>Tunicata</taxon>
        <taxon>Ascidiacea</taxon>
        <taxon>Aplousobranchia</taxon>
        <taxon>Clavelinidae</taxon>
        <taxon>Clavelina</taxon>
    </lineage>
</organism>
<reference evidence="2 3" key="1">
    <citation type="submission" date="2024-02" db="EMBL/GenBank/DDBJ databases">
        <authorList>
            <person name="Daric V."/>
            <person name="Darras S."/>
        </authorList>
    </citation>
    <scope>NUCLEOTIDE SEQUENCE [LARGE SCALE GENOMIC DNA]</scope>
</reference>
<feature type="signal peptide" evidence="1">
    <location>
        <begin position="1"/>
        <end position="20"/>
    </location>
</feature>
<accession>A0ABP0GUW0</accession>
<keyword evidence="1" id="KW-0732">Signal</keyword>
<evidence type="ECO:0000313" key="2">
    <source>
        <dbReference type="EMBL" id="CAK8695382.1"/>
    </source>
</evidence>
<dbReference type="EMBL" id="CAWYQH010000152">
    <property type="protein sequence ID" value="CAK8695382.1"/>
    <property type="molecule type" value="Genomic_DNA"/>
</dbReference>
<name>A0ABP0GUW0_CLALP</name>